<keyword evidence="3" id="KW-1185">Reference proteome</keyword>
<feature type="region of interest" description="Disordered" evidence="1">
    <location>
        <begin position="49"/>
        <end position="78"/>
    </location>
</feature>
<dbReference type="Proteomes" id="UP001178461">
    <property type="component" value="Chromosome 1"/>
</dbReference>
<name>A0AA35JPW3_9SAUR</name>
<gene>
    <name evidence="2" type="ORF">PODLI_1B022553</name>
</gene>
<evidence type="ECO:0000313" key="3">
    <source>
        <dbReference type="Proteomes" id="UP001178461"/>
    </source>
</evidence>
<evidence type="ECO:0000313" key="2">
    <source>
        <dbReference type="EMBL" id="CAI5763955.1"/>
    </source>
</evidence>
<dbReference type="EMBL" id="OX395126">
    <property type="protein sequence ID" value="CAI5763955.1"/>
    <property type="molecule type" value="Genomic_DNA"/>
</dbReference>
<evidence type="ECO:0000256" key="1">
    <source>
        <dbReference type="SAM" id="MobiDB-lite"/>
    </source>
</evidence>
<sequence length="148" mass="15606">MHVPDPKSKGRSAPPAPGAAGREPKSPIPKSPGIRLAFCLGAAAYPGTAQPQRSFTRHAEAPRTPSPRSKIVLPDGQNVRTHPCDVAGAPRAAHAPCGPAHLLLLLACRLSRARGSPLSPLPPPSRPVPFRACPAKLRLREFSVCDFV</sequence>
<feature type="region of interest" description="Disordered" evidence="1">
    <location>
        <begin position="1"/>
        <end position="32"/>
    </location>
</feature>
<organism evidence="2 3">
    <name type="scientific">Podarcis lilfordi</name>
    <name type="common">Lilford's wall lizard</name>
    <dbReference type="NCBI Taxonomy" id="74358"/>
    <lineage>
        <taxon>Eukaryota</taxon>
        <taxon>Metazoa</taxon>
        <taxon>Chordata</taxon>
        <taxon>Craniata</taxon>
        <taxon>Vertebrata</taxon>
        <taxon>Euteleostomi</taxon>
        <taxon>Lepidosauria</taxon>
        <taxon>Squamata</taxon>
        <taxon>Bifurcata</taxon>
        <taxon>Unidentata</taxon>
        <taxon>Episquamata</taxon>
        <taxon>Laterata</taxon>
        <taxon>Lacertibaenia</taxon>
        <taxon>Lacertidae</taxon>
        <taxon>Podarcis</taxon>
    </lineage>
</organism>
<dbReference type="AlphaFoldDB" id="A0AA35JPW3"/>
<reference evidence="2" key="1">
    <citation type="submission" date="2022-12" db="EMBL/GenBank/DDBJ databases">
        <authorList>
            <person name="Alioto T."/>
            <person name="Alioto T."/>
            <person name="Gomez Garrido J."/>
        </authorList>
    </citation>
    <scope>NUCLEOTIDE SEQUENCE</scope>
</reference>
<accession>A0AA35JPW3</accession>
<proteinExistence type="predicted"/>
<protein>
    <submittedName>
        <fullName evidence="2">Uncharacterized protein</fullName>
    </submittedName>
</protein>